<dbReference type="STRING" id="1174501.SAMN05216192_15026"/>
<keyword evidence="3" id="KW-1185">Reference proteome</keyword>
<proteinExistence type="predicted"/>
<feature type="transmembrane region" description="Helical" evidence="1">
    <location>
        <begin position="100"/>
        <end position="131"/>
    </location>
</feature>
<feature type="transmembrane region" description="Helical" evidence="1">
    <location>
        <begin position="60"/>
        <end position="79"/>
    </location>
</feature>
<evidence type="ECO:0000313" key="2">
    <source>
        <dbReference type="EMBL" id="SDK68698.1"/>
    </source>
</evidence>
<dbReference type="OrthoDB" id="9906770at2"/>
<organism evidence="2 3">
    <name type="scientific">Paenibacillus typhae</name>
    <dbReference type="NCBI Taxonomy" id="1174501"/>
    <lineage>
        <taxon>Bacteria</taxon>
        <taxon>Bacillati</taxon>
        <taxon>Bacillota</taxon>
        <taxon>Bacilli</taxon>
        <taxon>Bacillales</taxon>
        <taxon>Paenibacillaceae</taxon>
        <taxon>Paenibacillus</taxon>
    </lineage>
</organism>
<reference evidence="3" key="1">
    <citation type="submission" date="2016-10" db="EMBL/GenBank/DDBJ databases">
        <authorList>
            <person name="Varghese N."/>
            <person name="Submissions S."/>
        </authorList>
    </citation>
    <scope>NUCLEOTIDE SEQUENCE [LARGE SCALE GENOMIC DNA]</scope>
    <source>
        <strain evidence="3">CGMCC 1.11012</strain>
    </source>
</reference>
<accession>A0A1G9DXX2</accession>
<evidence type="ECO:0000256" key="1">
    <source>
        <dbReference type="SAM" id="Phobius"/>
    </source>
</evidence>
<name>A0A1G9DXX2_9BACL</name>
<dbReference type="RefSeq" id="WP_090719067.1">
    <property type="nucleotide sequence ID" value="NZ_CBCSKY010000054.1"/>
</dbReference>
<gene>
    <name evidence="2" type="ORF">SAMN05216192_15026</name>
</gene>
<dbReference type="Proteomes" id="UP000199050">
    <property type="component" value="Unassembled WGS sequence"/>
</dbReference>
<dbReference type="EMBL" id="FNDX01000050">
    <property type="protein sequence ID" value="SDK68698.1"/>
    <property type="molecule type" value="Genomic_DNA"/>
</dbReference>
<evidence type="ECO:0000313" key="3">
    <source>
        <dbReference type="Proteomes" id="UP000199050"/>
    </source>
</evidence>
<keyword evidence="1" id="KW-0812">Transmembrane</keyword>
<dbReference type="AlphaFoldDB" id="A0A1G9DXX2"/>
<feature type="transmembrane region" description="Helical" evidence="1">
    <location>
        <begin position="21"/>
        <end position="40"/>
    </location>
</feature>
<keyword evidence="1" id="KW-0472">Membrane</keyword>
<sequence>MDNQVTGNITYFSVLKICYRIYGVYLFVSGFLDLISYGAYFINLEVFLQLLVMAKIEDLITAVLTLLSGIVIVVLSGKLSARIADKQQELSLAAEQLQHIVYYALHFVLTLVLVPLTVYILAGIAVLFYGAAEGLDWSQITIIVMMLILWCFLILAKKSCRRLVRFFMK</sequence>
<keyword evidence="1" id="KW-1133">Transmembrane helix</keyword>
<feature type="transmembrane region" description="Helical" evidence="1">
    <location>
        <begin position="137"/>
        <end position="156"/>
    </location>
</feature>
<protein>
    <submittedName>
        <fullName evidence="2">Uncharacterized protein</fullName>
    </submittedName>
</protein>